<dbReference type="Gene3D" id="2.60.120.920">
    <property type="match status" value="3"/>
</dbReference>
<protein>
    <recommendedName>
        <fullName evidence="18">Ryanodine receptor 3</fullName>
    </recommendedName>
    <alternativeName>
        <fullName evidence="20">Brain ryanodine receptor-calcium release channel</fullName>
    </alternativeName>
    <alternativeName>
        <fullName evidence="19">Brain-type ryanodine receptor</fullName>
    </alternativeName>
    <alternativeName>
        <fullName evidence="21">Type 3 ryanodine receptor</fullName>
    </alternativeName>
</protein>
<dbReference type="Ensembl" id="ENSPTRT00000097497.1">
    <property type="protein sequence ID" value="ENSPTRP00000081352.1"/>
    <property type="gene ID" value="ENSPTRG00000006872.7"/>
</dbReference>
<feature type="domain" description="MIR" evidence="26">
    <location>
        <begin position="97"/>
        <end position="152"/>
    </location>
</feature>
<dbReference type="InterPro" id="IPR009460">
    <property type="entry name" value="Ryanrecept_TM4-6"/>
</dbReference>
<keyword evidence="28" id="KW-1185">Reference proteome</keyword>
<evidence type="ECO:0000256" key="21">
    <source>
        <dbReference type="ARBA" id="ARBA00076848"/>
    </source>
</evidence>
<keyword evidence="3" id="KW-0109">Calcium transport</keyword>
<dbReference type="Pfam" id="PF08454">
    <property type="entry name" value="RIH_assoc"/>
    <property type="match status" value="1"/>
</dbReference>
<dbReference type="FunFam" id="2.80.10.50:FF:000009">
    <property type="entry name" value="Ryanodine receptor 1 (skeletal)"/>
    <property type="match status" value="1"/>
</dbReference>
<dbReference type="SUPFAM" id="SSF100909">
    <property type="entry name" value="IP3 receptor type 1 binding core, domain 2"/>
    <property type="match status" value="1"/>
</dbReference>
<dbReference type="InterPro" id="IPR013333">
    <property type="entry name" value="Ryan_recept"/>
</dbReference>
<dbReference type="InterPro" id="IPR002048">
    <property type="entry name" value="EF_hand_dom"/>
</dbReference>
<dbReference type="CDD" id="cd12879">
    <property type="entry name" value="SPRY3_RyR"/>
    <property type="match status" value="1"/>
</dbReference>
<keyword evidence="10 23" id="KW-1133">Transmembrane helix</keyword>
<dbReference type="Bgee" id="ENSPTRG00000006872">
    <property type="expression patterns" value="Expressed in hindlimb stylopod muscle and 14 other cell types or tissues"/>
</dbReference>
<feature type="domain" description="MIR" evidence="26">
    <location>
        <begin position="272"/>
        <end position="330"/>
    </location>
</feature>
<dbReference type="InterPro" id="IPR016093">
    <property type="entry name" value="MIR_motif"/>
</dbReference>
<feature type="transmembrane region" description="Helical" evidence="23">
    <location>
        <begin position="4713"/>
        <end position="4736"/>
    </location>
</feature>
<reference evidence="27 28" key="1">
    <citation type="journal article" date="2005" name="Nature">
        <title>Initial sequence of the chimpanzee genome and comparison with the human genome.</title>
        <authorList>
            <consortium name="Chimpanzee sequencing and analysis consortium"/>
        </authorList>
    </citation>
    <scope>NUCLEOTIDE SEQUENCE [LARGE SCALE GENOMIC DNA]</scope>
</reference>
<gene>
    <name evidence="27 29" type="primary">RYR3</name>
</gene>
<keyword evidence="15" id="KW-0407">Ion channel</keyword>
<dbReference type="InterPro" id="IPR035761">
    <property type="entry name" value="SPRY1_RyR"/>
</dbReference>
<dbReference type="SUPFAM" id="SSF47473">
    <property type="entry name" value="EF-hand"/>
    <property type="match status" value="1"/>
</dbReference>
<reference evidence="27" key="3">
    <citation type="submission" date="2025-09" db="UniProtKB">
        <authorList>
            <consortium name="Ensembl"/>
        </authorList>
    </citation>
    <scope>IDENTIFICATION</scope>
</reference>
<keyword evidence="14" id="KW-1071">Ligand-gated ion channel</keyword>
<dbReference type="Gene3D" id="1.10.238.10">
    <property type="entry name" value="EF-hand"/>
    <property type="match status" value="1"/>
</dbReference>
<dbReference type="InterPro" id="IPR048581">
    <property type="entry name" value="RYDR_Jsol"/>
</dbReference>
<feature type="transmembrane region" description="Helical" evidence="23">
    <location>
        <begin position="4139"/>
        <end position="4159"/>
    </location>
</feature>
<dbReference type="FunFam" id="1.10.238.10:FF:000040">
    <property type="entry name" value="Ryanodine receptor 2"/>
    <property type="match status" value="1"/>
</dbReference>
<keyword evidence="13" id="KW-0675">Receptor</keyword>
<dbReference type="InterPro" id="IPR011992">
    <property type="entry name" value="EF-hand-dom_pair"/>
</dbReference>
<dbReference type="EMBL" id="AACZ04060385">
    <property type="status" value="NOT_ANNOTATED_CDS"/>
    <property type="molecule type" value="Genomic_DNA"/>
</dbReference>
<feature type="transmembrane region" description="Helical" evidence="23">
    <location>
        <begin position="4441"/>
        <end position="4460"/>
    </location>
</feature>
<dbReference type="Gene3D" id="1.10.287.70">
    <property type="match status" value="1"/>
</dbReference>
<dbReference type="EMBL" id="AACZ04060384">
    <property type="status" value="NOT_ANNOTATED_CDS"/>
    <property type="molecule type" value="Genomic_DNA"/>
</dbReference>
<evidence type="ECO:0000256" key="6">
    <source>
        <dbReference type="ARBA" id="ARBA00022737"/>
    </source>
</evidence>
<dbReference type="Proteomes" id="UP000002277">
    <property type="component" value="Chromosome 15"/>
</dbReference>
<feature type="transmembrane region" description="Helical" evidence="23">
    <location>
        <begin position="4633"/>
        <end position="4654"/>
    </location>
</feature>
<keyword evidence="8" id="KW-0112">Calmodulin-binding</keyword>
<feature type="transmembrane region" description="Helical" evidence="23">
    <location>
        <begin position="4572"/>
        <end position="4590"/>
    </location>
</feature>
<dbReference type="GO" id="GO:0006874">
    <property type="term" value="P:intracellular calcium ion homeostasis"/>
    <property type="evidence" value="ECO:0007669"/>
    <property type="project" value="InterPro"/>
</dbReference>
<dbReference type="FunFam" id="2.80.10.50:FF:000006">
    <property type="entry name" value="Ryanodine receptor 2 (Cardiac)"/>
    <property type="match status" value="1"/>
</dbReference>
<dbReference type="FunFam" id="2.60.120.920:FF:000002">
    <property type="entry name" value="ryanodine receptor isoform X2"/>
    <property type="match status" value="1"/>
</dbReference>
<keyword evidence="5 23" id="KW-0812">Transmembrane</keyword>
<feature type="region of interest" description="Disordered" evidence="22">
    <location>
        <begin position="4061"/>
        <end position="4080"/>
    </location>
</feature>
<evidence type="ECO:0000256" key="12">
    <source>
        <dbReference type="ARBA" id="ARBA00023136"/>
    </source>
</evidence>
<evidence type="ECO:0000259" key="26">
    <source>
        <dbReference type="PROSITE" id="PS50919"/>
    </source>
</evidence>
<evidence type="ECO:0000313" key="29">
    <source>
        <dbReference type="VGNC" id="VGNC:1882"/>
    </source>
</evidence>
<dbReference type="SMART" id="SM00449">
    <property type="entry name" value="SPRY"/>
    <property type="match status" value="3"/>
</dbReference>
<feature type="compositionally biased region" description="Acidic residues" evidence="22">
    <location>
        <begin position="4070"/>
        <end position="4079"/>
    </location>
</feature>
<evidence type="ECO:0000259" key="24">
    <source>
        <dbReference type="PROSITE" id="PS50188"/>
    </source>
</evidence>
<feature type="domain" description="MIR" evidence="26">
    <location>
        <begin position="159"/>
        <end position="204"/>
    </location>
</feature>
<dbReference type="Gene3D" id="1.25.10.30">
    <property type="entry name" value="IP3 receptor type 1 binding core, RIH domain"/>
    <property type="match status" value="1"/>
</dbReference>
<dbReference type="GO" id="GO:0005219">
    <property type="term" value="F:ryanodine-sensitive calcium-release channel activity"/>
    <property type="evidence" value="ECO:0007669"/>
    <property type="project" value="InterPro"/>
</dbReference>
<dbReference type="FunFam" id="1.10.490.160:FF:000001">
    <property type="entry name" value="Ryanodine receptor 2 (Cardiac)"/>
    <property type="match status" value="1"/>
</dbReference>
<dbReference type="Pfam" id="PF01365">
    <property type="entry name" value="RYDR_ITPR"/>
    <property type="match status" value="2"/>
</dbReference>
<dbReference type="SUPFAM" id="SSF48371">
    <property type="entry name" value="ARM repeat"/>
    <property type="match status" value="1"/>
</dbReference>
<feature type="domain" description="MIR" evidence="26">
    <location>
        <begin position="212"/>
        <end position="266"/>
    </location>
</feature>
<dbReference type="SUPFAM" id="SSF82109">
    <property type="entry name" value="MIR domain"/>
    <property type="match status" value="2"/>
</dbReference>
<dbReference type="InterPro" id="IPR001870">
    <property type="entry name" value="B30.2/SPRY"/>
</dbReference>
<dbReference type="InterPro" id="IPR036300">
    <property type="entry name" value="MIR_dom_sf"/>
</dbReference>
<dbReference type="InterPro" id="IPR003032">
    <property type="entry name" value="Ryanodine_rcpt"/>
</dbReference>
<evidence type="ECO:0000256" key="15">
    <source>
        <dbReference type="ARBA" id="ARBA00023303"/>
    </source>
</evidence>
<comment type="subcellular location">
    <subcellularLocation>
        <location evidence="1">Sarcoplasmic reticulum membrane</location>
        <topology evidence="1">Multi-pass membrane protein</topology>
    </subcellularLocation>
</comment>
<dbReference type="FunFam" id="2.60.120.920:FF:000024">
    <property type="entry name" value="Ryanodine receptor 3"/>
    <property type="match status" value="1"/>
</dbReference>
<evidence type="ECO:0000256" key="16">
    <source>
        <dbReference type="ARBA" id="ARBA00036634"/>
    </source>
</evidence>
<evidence type="ECO:0000256" key="1">
    <source>
        <dbReference type="ARBA" id="ARBA00004326"/>
    </source>
</evidence>
<evidence type="ECO:0000256" key="7">
    <source>
        <dbReference type="ARBA" id="ARBA00022837"/>
    </source>
</evidence>
<evidence type="ECO:0000256" key="13">
    <source>
        <dbReference type="ARBA" id="ARBA00023170"/>
    </source>
</evidence>
<dbReference type="SUPFAM" id="SSF49899">
    <property type="entry name" value="Concanavalin A-like lectins/glucanases"/>
    <property type="match status" value="3"/>
</dbReference>
<dbReference type="SMART" id="SM00472">
    <property type="entry name" value="MIR"/>
    <property type="match status" value="4"/>
</dbReference>
<dbReference type="PROSITE" id="PS50222">
    <property type="entry name" value="EF_HAND_2"/>
    <property type="match status" value="1"/>
</dbReference>
<dbReference type="InterPro" id="IPR005821">
    <property type="entry name" value="Ion_trans_dom"/>
</dbReference>
<dbReference type="PROSITE" id="PS50919">
    <property type="entry name" value="MIR"/>
    <property type="match status" value="4"/>
</dbReference>
<dbReference type="CDD" id="cd12877">
    <property type="entry name" value="SPRY1_RyR"/>
    <property type="match status" value="1"/>
</dbReference>
<keyword evidence="7" id="KW-0106">Calcium</keyword>
<reference evidence="27" key="2">
    <citation type="submission" date="2025-08" db="UniProtKB">
        <authorList>
            <consortium name="Ensembl"/>
        </authorList>
    </citation>
    <scope>IDENTIFICATION</scope>
</reference>
<dbReference type="InterPro" id="IPR016024">
    <property type="entry name" value="ARM-type_fold"/>
</dbReference>
<dbReference type="PRINTS" id="PR00795">
    <property type="entry name" value="RYANODINER"/>
</dbReference>
<dbReference type="EMBL" id="AACZ04060381">
    <property type="status" value="NOT_ANNOTATED_CDS"/>
    <property type="molecule type" value="Genomic_DNA"/>
</dbReference>
<dbReference type="Gene3D" id="6.20.350.10">
    <property type="match status" value="1"/>
</dbReference>
<evidence type="ECO:0000256" key="8">
    <source>
        <dbReference type="ARBA" id="ARBA00022860"/>
    </source>
</evidence>
<evidence type="ECO:0000256" key="2">
    <source>
        <dbReference type="ARBA" id="ARBA00022448"/>
    </source>
</evidence>
<accession>A0A2I3SXP6</accession>
<dbReference type="Pfam" id="PF02815">
    <property type="entry name" value="MIR"/>
    <property type="match status" value="1"/>
</dbReference>
<evidence type="ECO:0000313" key="27">
    <source>
        <dbReference type="Ensembl" id="ENSPTRP00000081352.1"/>
    </source>
</evidence>
<proteinExistence type="inferred from homology"/>
<comment type="similarity">
    <text evidence="17">Belongs to the ryanodine receptor (TC 1.A.3.1) family. RYR3 subfamily.</text>
</comment>
<dbReference type="PROSITE" id="PS50188">
    <property type="entry name" value="B302_SPRY"/>
    <property type="match status" value="2"/>
</dbReference>
<dbReference type="GO" id="GO:0033017">
    <property type="term" value="C:sarcoplasmic reticulum membrane"/>
    <property type="evidence" value="ECO:0007669"/>
    <property type="project" value="UniProtKB-SubCell"/>
</dbReference>
<evidence type="ECO:0000256" key="23">
    <source>
        <dbReference type="SAM" id="Phobius"/>
    </source>
</evidence>
<organism evidence="27 28">
    <name type="scientific">Pan troglodytes</name>
    <name type="common">Chimpanzee</name>
    <dbReference type="NCBI Taxonomy" id="9598"/>
    <lineage>
        <taxon>Eukaryota</taxon>
        <taxon>Metazoa</taxon>
        <taxon>Chordata</taxon>
        <taxon>Craniata</taxon>
        <taxon>Vertebrata</taxon>
        <taxon>Euteleostomi</taxon>
        <taxon>Mammalia</taxon>
        <taxon>Eutheria</taxon>
        <taxon>Euarchontoglires</taxon>
        <taxon>Primates</taxon>
        <taxon>Haplorrhini</taxon>
        <taxon>Catarrhini</taxon>
        <taxon>Hominidae</taxon>
        <taxon>Pan</taxon>
    </lineage>
</organism>
<dbReference type="InterPro" id="IPR035762">
    <property type="entry name" value="SPRY3_RyR"/>
</dbReference>
<dbReference type="Gene3D" id="2.80.10.50">
    <property type="match status" value="2"/>
</dbReference>
<keyword evidence="6" id="KW-0677">Repeat</keyword>
<dbReference type="CDD" id="cd23292">
    <property type="entry name" value="beta-trefoil_MIR_RyR3"/>
    <property type="match status" value="1"/>
</dbReference>
<dbReference type="VGNC" id="VGNC:1882">
    <property type="gene designation" value="RYR3"/>
</dbReference>
<dbReference type="Pfam" id="PF00622">
    <property type="entry name" value="SPRY"/>
    <property type="match status" value="3"/>
</dbReference>
<evidence type="ECO:0000256" key="22">
    <source>
        <dbReference type="SAM" id="MobiDB-lite"/>
    </source>
</evidence>
<dbReference type="PANTHER" id="PTHR46399:SF9">
    <property type="entry name" value="RYANODINE RECEPTOR 3"/>
    <property type="match status" value="1"/>
</dbReference>
<evidence type="ECO:0000256" key="11">
    <source>
        <dbReference type="ARBA" id="ARBA00023065"/>
    </source>
</evidence>
<dbReference type="Pfam" id="PF21119">
    <property type="entry name" value="RYDR_Jsol"/>
    <property type="match status" value="1"/>
</dbReference>
<evidence type="ECO:0000259" key="25">
    <source>
        <dbReference type="PROSITE" id="PS50222"/>
    </source>
</evidence>
<keyword evidence="2" id="KW-0813">Transport</keyword>
<dbReference type="Pfam" id="PF06459">
    <property type="entry name" value="RR_TM4-6"/>
    <property type="match status" value="1"/>
</dbReference>
<feature type="domain" description="EF-hand" evidence="25">
    <location>
        <begin position="3878"/>
        <end position="3913"/>
    </location>
</feature>
<comment type="catalytic activity">
    <reaction evidence="16">
        <text>Ca(2+)(in) = Ca(2+)(out)</text>
        <dbReference type="Rhea" id="RHEA:29671"/>
        <dbReference type="ChEBI" id="CHEBI:29108"/>
    </reaction>
</comment>
<dbReference type="Pfam" id="PF02026">
    <property type="entry name" value="RyR"/>
    <property type="match status" value="4"/>
</dbReference>
<evidence type="ECO:0000256" key="10">
    <source>
        <dbReference type="ARBA" id="ARBA00022989"/>
    </source>
</evidence>
<dbReference type="InterPro" id="IPR043136">
    <property type="entry name" value="B30.2/SPRY_sf"/>
</dbReference>
<dbReference type="Pfam" id="PF00520">
    <property type="entry name" value="Ion_trans"/>
    <property type="match status" value="1"/>
</dbReference>
<keyword evidence="12 23" id="KW-0472">Membrane</keyword>
<evidence type="ECO:0000256" key="5">
    <source>
        <dbReference type="ARBA" id="ARBA00022692"/>
    </source>
</evidence>
<dbReference type="InterPro" id="IPR013320">
    <property type="entry name" value="ConA-like_dom_sf"/>
</dbReference>
<dbReference type="InterPro" id="IPR013662">
    <property type="entry name" value="RIH_assoc-dom"/>
</dbReference>
<dbReference type="Pfam" id="PF08709">
    <property type="entry name" value="Ins145_P3_rec"/>
    <property type="match status" value="1"/>
</dbReference>
<dbReference type="GO" id="GO:0005516">
    <property type="term" value="F:calmodulin binding"/>
    <property type="evidence" value="ECO:0007669"/>
    <property type="project" value="UniProtKB-KW"/>
</dbReference>
<feature type="domain" description="B30.2/SPRY" evidence="24">
    <location>
        <begin position="582"/>
        <end position="793"/>
    </location>
</feature>
<evidence type="ECO:0000313" key="28">
    <source>
        <dbReference type="Proteomes" id="UP000002277"/>
    </source>
</evidence>
<dbReference type="FunFam" id="1.25.10.30:FF:000002">
    <property type="entry name" value="ryanodine receptor isoform X2"/>
    <property type="match status" value="1"/>
</dbReference>
<name>A0A2I3SXP6_PANTR</name>
<evidence type="ECO:0000256" key="19">
    <source>
        <dbReference type="ARBA" id="ARBA00075278"/>
    </source>
</evidence>
<evidence type="ECO:0000256" key="20">
    <source>
        <dbReference type="ARBA" id="ARBA00075875"/>
    </source>
</evidence>
<evidence type="ECO:0000256" key="14">
    <source>
        <dbReference type="ARBA" id="ARBA00023286"/>
    </source>
</evidence>
<dbReference type="InterPro" id="IPR015925">
    <property type="entry name" value="Ryanodine_IP3_receptor"/>
</dbReference>
<dbReference type="InterPro" id="IPR035910">
    <property type="entry name" value="RyR/IP3R_RIH_dom_sf"/>
</dbReference>
<feature type="domain" description="B30.2/SPRY" evidence="24">
    <location>
        <begin position="1235"/>
        <end position="1447"/>
    </location>
</feature>
<dbReference type="InterPro" id="IPR014821">
    <property type="entry name" value="Ins145_P3_rcpt"/>
</dbReference>
<dbReference type="InterPro" id="IPR003877">
    <property type="entry name" value="SPRY_dom"/>
</dbReference>
<keyword evidence="11" id="KW-0406">Ion transport</keyword>
<evidence type="ECO:0000256" key="17">
    <source>
        <dbReference type="ARBA" id="ARBA00061711"/>
    </source>
</evidence>
<dbReference type="InterPro" id="IPR000699">
    <property type="entry name" value="RIH_dom"/>
</dbReference>
<dbReference type="GO" id="GO:0005509">
    <property type="term" value="F:calcium ion binding"/>
    <property type="evidence" value="ECO:0007669"/>
    <property type="project" value="InterPro"/>
</dbReference>
<evidence type="ECO:0000256" key="3">
    <source>
        <dbReference type="ARBA" id="ARBA00022568"/>
    </source>
</evidence>
<feature type="transmembrane region" description="Helical" evidence="23">
    <location>
        <begin position="4373"/>
        <end position="4393"/>
    </location>
</feature>
<dbReference type="Gene3D" id="1.10.490.160">
    <property type="match status" value="2"/>
</dbReference>
<dbReference type="EMBL" id="AACZ04060383">
    <property type="status" value="NOT_ANNOTATED_CDS"/>
    <property type="molecule type" value="Genomic_DNA"/>
</dbReference>
<keyword evidence="9" id="KW-0703">Sarcoplasmic reticulum</keyword>
<keyword evidence="4" id="KW-0107">Calcium channel</keyword>
<evidence type="ECO:0000256" key="18">
    <source>
        <dbReference type="ARBA" id="ARBA00071501"/>
    </source>
</evidence>
<dbReference type="GeneTree" id="ENSGT00940000155507"/>
<dbReference type="PANTHER" id="PTHR46399">
    <property type="entry name" value="B30.2/SPRY DOMAIN-CONTAINING PROTEIN"/>
    <property type="match status" value="1"/>
</dbReference>
<evidence type="ECO:0000256" key="4">
    <source>
        <dbReference type="ARBA" id="ARBA00022673"/>
    </source>
</evidence>
<sequence length="4832" mass="548199">MFPLLMFGSLFSWQEDEVVLQCIATIHKEQRKFCLAAEGLGNRLCFLEPTSEAKYIPPDLCVCNFVLEQSLSVRALQEMLANTGENGGEGAAQGGGHRTLLYGHAVLLRHSFSGMYLTCLTTSRSQTDKLAFDVGLREHATGEACWWTIHPASKQRSEGEKVRIGDDLILVSVSSERYLHLSVSNGNIQVDASFMQTLWNVHPTCSGSSIEEGYLLGGHVVRLFHGHDECLTIPSTDQNDSQHRRIFYEAGGAGTRARSLWRVEPLRISWSGSNIRWGQAFRLRHLTTGHYLALTEDQGLILQDRAKSDTKSTAFSFRASKELKEKLDSSHKRDIEGMGVPEIKYGDSVCFVQHIASGLWVTYKAQDAKTSRLGPLKRKVILHQEGHMDDGLTLQRCQREESQAARIIRNTTALFSQFVSGNNRTAAPITLPIEEVLQTLQDLIAYFQPPEEEMRHEDKQNKLRSLKNRQNLFKEEGMLALVLNCIDRLNIYNSVAHFAGIAREESGMAWKEILNLLYKLLAALIRGNRNNCAQFSNNLDWLISKLDRLESSSGILEVLHCILTESPEALNLIAEGHIKSIISLLDKHGRNHKVLDILCSLCLCNGVAVRANQNLICDNLLPRRNLLLQTRLINDVTSIRPNIFLGVAEGSAQYKKWYFELIIDQVDPFLTAEPTHLRVGWASSSGYAPYPGGGEGWGGNGVGDDLYSYGFDGLHLWSGRIPRAVASINQHLLRSDDVVSCCLDLGVPSISFRINGQPVQGMFENFNTDGLFFPVMSFSAGVKVRFLMGGRHGEFKFLPPSGYAPCYEALLPKEKMRLEPVKEYKRDADGIRDLLGTTQFLSQASFIPCPVDTSQVVLPPHLEKIRDRLAENIHELWGMNKIELGWTFGKIRDDNKRQHPCLVEFSKLPETEKNYNLQMSTETLKTLLALGCHIAHVNPAAEEDLKKVKLPKNYMMSNGYKPAPLDLSDVKLLPPQEILVDKLAENAHNVWAKDRIKQGWTYGIQQDLKNKRNPRLVPYALLDERTKKSNRDSLREAVRTFVGYGYNIEPSDQELADSAVEKVSIDKIRFFRVERSYAVRSGKWYFEFEVVTGGDMRVGWARPGCRPDPLCLKATGGYFGRTWQPGDVVGCMINLDDASMIFTLNGELLITNKGSELAFADYEIENGFVPICCLGLSQIGRMNLGTDASTFKFYTMCGLQEGFEPFAVNMNRDVAMWFSKRLPTFVNVPKDHPHIEVMRIDGTMDSPPCLKVTHKTFGTQNSNADMIYCRLSMPVECHSSFSHSPCLDSEAFQKRKQMQEILSHTTTQCYYAIRIFAGQDPSCVWVGWVTPDYHLYSEKFDLNKNCTVTVTLGDERGRVHESVKRSNCYMVWGGDIVASSQRSNRSNVDLEIGCLVDLAMGMLSFSANGKELGTCYQVEPNTKVFPAVFLQPTSTSLFQFELGKLKNAMPLSAAIFRSEEKNPVPQCPPRLDVQTIQPVLWSRMPNSFLKVETERVSERHGWVVQCLEPLQMMALHIPEENRCVDILELCEQEDLMRFHYHTLRLYSAVCALGNSRVAYALCSHVDLSQLFYAIDNKYLPGLLRSGFYDLLISIHLANAKERKLMMKNEYIIPITSTTRNIRLFPDESKRHGLPGVGLRTCLKPGFRFSTPCFVVTGEDHQKQSPEIPLESLRTKALSMLTEAVQCSGAHIRDPVGGSVEFQFVPVLKLIGTLLVMGVFDDDDVRQILLLIDPSVFGEHSAGTEEGAEKEEVTQVEEKAVEAGEKAGKEAPVKGLLQTRLPESVKLQMCELLSYLCDCELQHRVEAIVAFGDIYVSKLQANQKFRYNELMQALNMSAALTARKTKEFRSPPQEQINMLLNFQLGENCPCPEEIREELYDFHEDLLLHCGVPLEEEEEEEEDTSWTGKLCALVYKIKGPPKPEKEQPTEEEERCPTTLKELISQTMICWAQEDQIQDSELVRMMFNLLRRQYDSIGELLQALRKTYTISHTSVSDTINLLAALGQIRSLLSVRMGKEEELLMINGLGDIMNNKVFYQHPNLMRVLGMHETVMEVMVNVLGTEKSQIAFPKMVASCCRFLCYFCRISRQNQKAMFEHLSYLLENSSVGLASPSMRGSTPLDVAASSVMDNNELALSLEEPDLEKVVTYLAGCGLQSCPMLLAKGYPDVGWNPIEGERYLSFLRFAVFVNSESVEENASVVVKLLIRRPECFGPALRGEGGNGLLAAMQGAIKISENPALDLPSQGYKREVTEDDEEEEEIVHMGNAIMTFYSALIDLLGRCAPEMHLIQTGKGEAIRIRSILRSLVPTEDLVGIISIPLKLPSLNKDGSVSEPDMAANFCPDHKAPMVLFLDRVYGIKDQTFLLHLLEVGFLPDLRASASLDTVSLSTTEAALALNRYICSAVLPLLTRCAPLFAGTEHCTSLIDSTLQTIYRLSKGRSLTKAQRDTIEECLLAICNHLRPSMLQQLLRRLVFDVPQLNEYCKMPLKLLTNHYEQCWKYYCLPSGWGSYGLAVEEELHLTEKIFWGIFDSLSHKKYDPDLFRMALPCLSAIAGALPPDYLDTRITATLEKQISVDADGNFDPKPINTMNFSLPEKLEYIVTKYAEHSHDKWACDKSQSGWKYGISLDENVKTHPLIRPFKTLTEKEKEIYRWPARESLKTMLAVGWTVERTKEGEALVQQRENEKLRSVSQANQGNSYSPAPLDLSNVVLSRELQGMVEVVAENYHNIWAKKKKLELESKGGGSHPLLVPYDTLTAKEKFKDREKAQDLFKFLQVNGIIVSRGMKDMELDASSMEKRFAYKFLKKILKYVDSAQEFIAHLEAIVSSGKTEKSPHDQEIKFFAKVLLPLVDQYFTNHCLYFLSSPLKPLSSSGYASHKEKEMVLIMLGCGLESQMIFFIPGSDSTTMVSCLHILAQTLDTRTVMKSGSELVKAGLRAFFENAAEDLEKTSENLKLGKFTHSRTQIKGVSQNINYTTVALLPILTSIFEHVTQHQFGMDLLLGDVQISCYHILCSLYSLGTGKNIYVERQRPALGECLASLAAAIPVAFLEPTLNRYNPLSVFNTKTPRERSILGMPDTVEDMCPDIPQLEGLMKEINDLAESGARYTEMPHVIEVILPMLCNYLSYWWERGPENLPPSTGPCCTKVTSEHLSLILGNILKIINNNLGIDEASWMKRIAVYAQPIISKARPDLLRSHFIPTLEKLKKKAVKTVQEEEQLKADGKGDTQEAELLILDEFAVLCRDLYAFYPMLIRYVDNNRSNWLKSPDADSDQLFRMVAEVFILWWLWLVFDGYLIRLCSTHSFHCPLKCSKSGGQDQERKKTKRRGDLYSIQTSLIVAALKKMLPIGLNMCTPGDQELISLAKSRYSHRDTDEEVREHLRNNLHLQEKSDDPAVKWQLNLYKNVLKSEEPFNPEKTVERVQRISAAVFHLEQVEQPLRSKKAVWHKLLSKQRKRAVVACFRMAPLYNLPRHRSINLFLHGYQRFWIETEEYSFEEKLVQDLAKSPKVEEEEEEETEKQPDPLHQIILYFSRNALTERSKLEDDPLYTSYSSMMAKEPIFPCDFFSPQEKEMEKQKTLYQQARLHERGAAEMVLQMISASKGEMSPMVVETLKLGIAILNGGNAGVQQKMLDYLKEKKDAGFFQSLSGLMQSCSVLDLNAFERQNKAEGLGMVTEEGTLIVRERGKFQFLNDEFTCDLFRFLQLLCEGHNSDFQNFLRTQMGNTTTVNVIISTVDYLLRLQESISDFYWYYSGKDIIDESGQHNFSKALAVTKQIFNSLTEYIQGPCIGNQQSLAHSRLWDAVVGFLHVFANMQMKLSQDSSQIELLKELLDLLQDMVVMLLSLLEGNVVNGTIGKQMVDTLVESSTNVEMILKFFDMFLKLKDLTSSDTFKEYDPDGKGIISKKEFQKAMEGQKQYTQSEIDFLLSCAEADENDMFNYVDFVDRFHEPAKDIGFNVAVLLTNLSEHMPNDSRLKCLLDPAESVLNYFEPYLGRIEIMGGAKKIERVYFEISESSRTQWEKPQVKESKRQFIFDVVNEGGEQEKMELFVNFCEDTIFEMQLASQISESDSADRPEEEEEDEDSSYVLEIAGEEEEDGSLEPASAFAMACASVKRNVTDFLKRATLKNLRKQYRNVKKMTAKELVKVLFSFFWMLFVGLFQLLFTILGGIFQILWSTVFGGGLVEGAKNIRVTKILGDMPDPTQFGIHDDTMEAERAEVMEPGITTELVHFIKGEKGDTDIMSDLFGLHPKKEGSLKHGPEVGLGDLSEIIGKDEPPTLESTVQKKRKAQAAEMKAANEAEGKVESEKADINYSHCYEKEDKDKEEEQAEYLWTEVTKKKKRRCGQKVEKPEAFTANFFKGLEIYQTKLLHYLARNFYNLRFLALFVAFAINFILLFYKVTEEPLEEETEDVANLWNSFNDEEEEEAMVFFVLQESTGYMAPTLRALAIIHTIISLVCVVGYYCLKVPLVVFKREKEIARKLEFDGLYITEQPSEDDIKGQWDRLVINTPSFPNNYWDKFVKRKVINKYGDLYGAERIAELLGLDKNALDFSPVEETKAEAASLVSWLSSIDMKYHIWKLGVVFTDNSFLYLAWYTTMSVLGHYNNFFFAAHLLDIAMGFKTLRTILSSVTHNGKQLVLTVGLLAVVVYLYTVVAFNFFRKFYNKSEDDDEPDMKCDDMMTCYLFHMYVGVRAGGGIGDEIEDPAGDPYEMYRIVFDITFFFFVIVILLAIIQGLIIDAFGELRDQQEQVREDMETKCFICGIGNDYFDTTPHGFETHTLQEHNLANYLFFLMYLINKDETEHTGQESYVWKMYQERCWDFFPAGDCFRKQYEDQLG</sequence>
<dbReference type="FunFam" id="1.10.287.70:FF:000017">
    <property type="entry name" value="ryanodine receptor isoform X2"/>
    <property type="match status" value="1"/>
</dbReference>
<dbReference type="EMBL" id="AACZ04060382">
    <property type="status" value="NOT_ANNOTATED_CDS"/>
    <property type="molecule type" value="Genomic_DNA"/>
</dbReference>
<evidence type="ECO:0000256" key="9">
    <source>
        <dbReference type="ARBA" id="ARBA00022951"/>
    </source>
</evidence>